<name>A0A2T7C2Q1_9POAL</name>
<dbReference type="EMBL" id="CM009757">
    <property type="protein sequence ID" value="PUZ37616.1"/>
    <property type="molecule type" value="Genomic_DNA"/>
</dbReference>
<reference evidence="4 5" key="1">
    <citation type="submission" date="2018-04" db="EMBL/GenBank/DDBJ databases">
        <title>WGS assembly of Panicum hallii var. hallii HAL2.</title>
        <authorList>
            <person name="Lovell J."/>
            <person name="Jenkins J."/>
            <person name="Lowry D."/>
            <person name="Mamidi S."/>
            <person name="Sreedasyam A."/>
            <person name="Weng X."/>
            <person name="Barry K."/>
            <person name="Bonette J."/>
            <person name="Campitelli B."/>
            <person name="Daum C."/>
            <person name="Gordon S."/>
            <person name="Gould B."/>
            <person name="Lipzen A."/>
            <person name="MacQueen A."/>
            <person name="Palacio-Mejia J."/>
            <person name="Plott C."/>
            <person name="Shakirov E."/>
            <person name="Shu S."/>
            <person name="Yoshinaga Y."/>
            <person name="Zane M."/>
            <person name="Rokhsar D."/>
            <person name="Grimwood J."/>
            <person name="Schmutz J."/>
            <person name="Juenger T."/>
        </authorList>
    </citation>
    <scope>NUCLEOTIDE SEQUENCE [LARGE SCALE GENOMIC DNA]</scope>
    <source>
        <strain evidence="5">cv. HAL2</strain>
    </source>
</reference>
<evidence type="ECO:0000313" key="4">
    <source>
        <dbReference type="EMBL" id="PUZ37616.1"/>
    </source>
</evidence>
<feature type="domain" description="VAN3-binding protein-like auxin canalisation" evidence="3">
    <location>
        <begin position="42"/>
        <end position="82"/>
    </location>
</feature>
<keyword evidence="2" id="KW-1133">Transmembrane helix</keyword>
<evidence type="ECO:0000259" key="3">
    <source>
        <dbReference type="Pfam" id="PF05703"/>
    </source>
</evidence>
<evidence type="ECO:0000313" key="5">
    <source>
        <dbReference type="Proteomes" id="UP000244336"/>
    </source>
</evidence>
<keyword evidence="5" id="KW-1185">Reference proteome</keyword>
<accession>A0A2T7C2Q1</accession>
<dbReference type="Proteomes" id="UP000244336">
    <property type="component" value="Chromosome 9"/>
</dbReference>
<protein>
    <recommendedName>
        <fullName evidence="3">VAN3-binding protein-like auxin canalisation domain-containing protein</fullName>
    </recommendedName>
</protein>
<dbReference type="AlphaFoldDB" id="A0A2T7C2Q1"/>
<keyword evidence="2" id="KW-0812">Transmembrane</keyword>
<feature type="transmembrane region" description="Helical" evidence="2">
    <location>
        <begin position="54"/>
        <end position="78"/>
    </location>
</feature>
<sequence>MAAAQAGEAGGAMGPPASPKARTHQDVKLAASCHGEGEDGGQKKNDGGRRSARAYAATSVAGVAAAVAALVAGAVFSAPQPEQRSNSGGARSWPLSTPSLIALLPVSFLYPHKFRPVNFQASHC</sequence>
<organism evidence="4 5">
    <name type="scientific">Panicum hallii var. hallii</name>
    <dbReference type="NCBI Taxonomy" id="1504633"/>
    <lineage>
        <taxon>Eukaryota</taxon>
        <taxon>Viridiplantae</taxon>
        <taxon>Streptophyta</taxon>
        <taxon>Embryophyta</taxon>
        <taxon>Tracheophyta</taxon>
        <taxon>Spermatophyta</taxon>
        <taxon>Magnoliopsida</taxon>
        <taxon>Liliopsida</taxon>
        <taxon>Poales</taxon>
        <taxon>Poaceae</taxon>
        <taxon>PACMAD clade</taxon>
        <taxon>Panicoideae</taxon>
        <taxon>Panicodae</taxon>
        <taxon>Paniceae</taxon>
        <taxon>Panicinae</taxon>
        <taxon>Panicum</taxon>
        <taxon>Panicum sect. Panicum</taxon>
    </lineage>
</organism>
<feature type="region of interest" description="Disordered" evidence="1">
    <location>
        <begin position="1"/>
        <end position="52"/>
    </location>
</feature>
<evidence type="ECO:0000256" key="2">
    <source>
        <dbReference type="SAM" id="Phobius"/>
    </source>
</evidence>
<gene>
    <name evidence="4" type="ORF">GQ55_9G133800</name>
</gene>
<feature type="transmembrane region" description="Helical" evidence="2">
    <location>
        <begin position="90"/>
        <end position="110"/>
    </location>
</feature>
<dbReference type="Pfam" id="PF05703">
    <property type="entry name" value="Auxin_canalis"/>
    <property type="match status" value="1"/>
</dbReference>
<evidence type="ECO:0000256" key="1">
    <source>
        <dbReference type="SAM" id="MobiDB-lite"/>
    </source>
</evidence>
<dbReference type="InterPro" id="IPR008546">
    <property type="entry name" value="VAN3-bd-like_auxin_canal"/>
</dbReference>
<feature type="compositionally biased region" description="Basic and acidic residues" evidence="1">
    <location>
        <begin position="35"/>
        <end position="49"/>
    </location>
</feature>
<keyword evidence="2" id="KW-0472">Membrane</keyword>
<dbReference type="Gramene" id="PUZ37616">
    <property type="protein sequence ID" value="PUZ37616"/>
    <property type="gene ID" value="GQ55_9G133800"/>
</dbReference>
<proteinExistence type="predicted"/>